<evidence type="ECO:0000256" key="1">
    <source>
        <dbReference type="SAM" id="MobiDB-lite"/>
    </source>
</evidence>
<dbReference type="KEGG" id="boz:DBV39_02350"/>
<feature type="region of interest" description="Disordered" evidence="1">
    <location>
        <begin position="1"/>
        <end position="55"/>
    </location>
</feature>
<proteinExistence type="predicted"/>
<keyword evidence="2" id="KW-0812">Transmembrane</keyword>
<evidence type="ECO:0008006" key="5">
    <source>
        <dbReference type="Google" id="ProtNLM"/>
    </source>
</evidence>
<dbReference type="AlphaFoldDB" id="A0A2R4XFZ6"/>
<evidence type="ECO:0000256" key="2">
    <source>
        <dbReference type="SAM" id="Phobius"/>
    </source>
</evidence>
<keyword evidence="2" id="KW-1133">Transmembrane helix</keyword>
<feature type="transmembrane region" description="Helical" evidence="2">
    <location>
        <begin position="137"/>
        <end position="157"/>
    </location>
</feature>
<feature type="compositionally biased region" description="Polar residues" evidence="1">
    <location>
        <begin position="1"/>
        <end position="10"/>
    </location>
</feature>
<keyword evidence="4" id="KW-1185">Reference proteome</keyword>
<feature type="transmembrane region" description="Helical" evidence="2">
    <location>
        <begin position="204"/>
        <end position="224"/>
    </location>
</feature>
<feature type="transmembrane region" description="Helical" evidence="2">
    <location>
        <begin position="286"/>
        <end position="310"/>
    </location>
</feature>
<gene>
    <name evidence="3" type="ORF">DBV39_02350</name>
</gene>
<name>A0A2R4XFZ6_9BURK</name>
<protein>
    <recommendedName>
        <fullName evidence="5">Transmembrane protein</fullName>
    </recommendedName>
</protein>
<feature type="compositionally biased region" description="Polar residues" evidence="1">
    <location>
        <begin position="17"/>
        <end position="48"/>
    </location>
</feature>
<organism evidence="3 4">
    <name type="scientific">Orrella marina</name>
    <dbReference type="NCBI Taxonomy" id="2163011"/>
    <lineage>
        <taxon>Bacteria</taxon>
        <taxon>Pseudomonadati</taxon>
        <taxon>Pseudomonadota</taxon>
        <taxon>Betaproteobacteria</taxon>
        <taxon>Burkholderiales</taxon>
        <taxon>Alcaligenaceae</taxon>
        <taxon>Orrella</taxon>
    </lineage>
</organism>
<feature type="transmembrane region" description="Helical" evidence="2">
    <location>
        <begin position="89"/>
        <end position="105"/>
    </location>
</feature>
<dbReference type="EMBL" id="CP028901">
    <property type="protein sequence ID" value="AWB32747.1"/>
    <property type="molecule type" value="Genomic_DNA"/>
</dbReference>
<evidence type="ECO:0000313" key="4">
    <source>
        <dbReference type="Proteomes" id="UP000244571"/>
    </source>
</evidence>
<keyword evidence="2" id="KW-0472">Membrane</keyword>
<evidence type="ECO:0000313" key="3">
    <source>
        <dbReference type="EMBL" id="AWB32747.1"/>
    </source>
</evidence>
<reference evidence="3 4" key="1">
    <citation type="submission" date="2018-04" db="EMBL/GenBank/DDBJ databases">
        <title>Bordetella sp. HZ20 isolated from seawater.</title>
        <authorList>
            <person name="Sun C."/>
        </authorList>
    </citation>
    <scope>NUCLEOTIDE SEQUENCE [LARGE SCALE GENOMIC DNA]</scope>
    <source>
        <strain evidence="3 4">HZ20</strain>
    </source>
</reference>
<feature type="transmembrane region" description="Helical" evidence="2">
    <location>
        <begin position="331"/>
        <end position="350"/>
    </location>
</feature>
<feature type="transmembrane region" description="Helical" evidence="2">
    <location>
        <begin position="163"/>
        <end position="183"/>
    </location>
</feature>
<accession>A0A2R4XFZ6</accession>
<dbReference type="Proteomes" id="UP000244571">
    <property type="component" value="Chromosome"/>
</dbReference>
<sequence length="682" mass="73104">MVKPEANQSVKGIAEGSATNATAGSPQNSPRVPPTGITTAPSSQSAGATTPVDRGPNATRRALAVTCALGVCAAILYFLALYLPQMSCWQMLAAISVVSIPIWIAQRERALSGRRILLEGATVERNVLRRMFWSGQITSALLLIWAPMWGGVMLVTASQLQSAHWIALLLALLAFLALVPLLYRLFGKGLKPQHAGALMRRWPLRMTFLLLTMLALFWVDFAVVGSPDVRALPWRELVTDTFAQTREHFDCALAGSAAGVAQATRVLGWHFAQMVIPGQPAFDIRAAAWILFLLPGGLLAVTLSNLVCGVMAVSDYRRRRPGARSNPRERAFSWGFFSVIALAALLTLYAKSRIASIDLNAFQDPVVALGSALDPCQRERSVIEAKTSRLQSTTDKEIGQAHAHIDSEQARQIDEAVDRLFAEADRRVDAYLDWYFSLTGEYTRLLAAMTGGFPELMQRKLEETVFADSDLESGISALRESVLTSTIASFSTVASVARKSLEQALSENACLNEAIQFQPMFNVQADIARAGTAFATGSVVGTVTSAALAKKVISGTLAKVATKQSFKLAAGAAGKAAAKKGGSSLLSAGTAAAICAPSGPIALLCGAGAGALTWLGTDKIFIEVEEALHRDEMKADILVTLDQTRQELSAQLREEQLALSNFLASTVRSTVDGVFIPRRDGL</sequence>
<feature type="transmembrane region" description="Helical" evidence="2">
    <location>
        <begin position="62"/>
        <end position="83"/>
    </location>
</feature>